<dbReference type="Proteomes" id="UP000271227">
    <property type="component" value="Unassembled WGS sequence"/>
</dbReference>
<gene>
    <name evidence="2" type="ORF">BXY39_1201</name>
</gene>
<dbReference type="OrthoDB" id="7161641at2"/>
<evidence type="ECO:0000313" key="3">
    <source>
        <dbReference type="Proteomes" id="UP000271227"/>
    </source>
</evidence>
<protein>
    <submittedName>
        <fullName evidence="2">Uncharacterized protein DUF3971</fullName>
    </submittedName>
</protein>
<feature type="region of interest" description="Disordered" evidence="1">
    <location>
        <begin position="1069"/>
        <end position="1142"/>
    </location>
</feature>
<evidence type="ECO:0000313" key="2">
    <source>
        <dbReference type="EMBL" id="RMB08566.1"/>
    </source>
</evidence>
<sequence length="1142" mass="122633">MTFAIGRLMVSPVDLAFARDTILAQAAAAAPGWTLDFQGARIGWDWYDVRPWIHLEQVTVRPPAPVLGDVSATGGENGAVLRVPALRLGLTYRTLFGEIDFSRLQLDGLAVDVPERVWRPLVVPSGERGDTRFEPERMALFVQGLEEVLARGRSGLPGLRHVELRGARLTLLGREPGLDIDPGDGADKDILLSLPVFRLDIYGGDAAVTTQLDLALGTVPLGLRMDARYDGETRNLELSGAVTDLVPADLPALHSEIVLPDVLNYLHLPVALDIEALLTATGGLRRARFGIDIGEGVLSHPVAYPKPAPIRYGTAVASFEADSAELRLEQLELALQSAVIQSDGLLYWEKGKTAPGVNMAGTVGRMTIPELLTYWPIRRHPDGRERGARAWVFQQMLDGEVTNARFAINADTDGQGAFEQGSPFLVTFDFDHIDSYFVTTMPPLYEAVGSGRMTRKTMQMDIRSAMVEGLPVGRSSALLTDLDVRQESYGTFNVTLKSEIAQMLSGLNHHPVRMLDKVNISLDRLRGQAETQAEIGMYLGRTAENADVRYNIAAVLHDLEVDDILEGEGLRSGEIVMRLDNDTLVAEGVGTVNSVPLNLLWRETFKPDAGGWKSDLSAWGRATAAQLENLKVPVTEYAVGPLYVRGRFLGDGVNFHEGTFSADLTDSALRIRELAWAKPAGQVVQTHGRLRFRDEATYIDAMTVTGDDIDAHLDIVAYKDGTVMADTVFSRLGSNTFKARIARAAPLFPSGGEAVFPPWQVNVMADTLDIRPFLEEPTAAMAAFDVLAAERAALADIKAPSDEDADLAISTDRLILLNGESLSGLSLAARFRDGEPKEVDLTARHMESGLPMSLSIVEQGGAEDRDDAGQLFSLASADGGAFLRAMGYFAHMRGGTLAAYGTTRGWGDRLSLKGIANSDTATIFRQSAFSDDVTVGIMPGLDNYVNEDGLLMSTFNATLAYENGLIDFDKFQANGPRIGMTMEGEVGVRVGKVNVNGVIVPAYGLNSLFGRIPIIGTLLSGGKGKGLIGFAYRVKGTLDEPTVSVNPLSGLAPGFLRGIFEGSKGKVADVETPVPEPDEDTPAEPSPQQPPAGGQNIGGQGGDTRPRTGPSQGIGDSPEDTEEAGMKTAGKNGTGPLPTPAP</sequence>
<dbReference type="EMBL" id="REFR01000010">
    <property type="protein sequence ID" value="RMB08566.1"/>
    <property type="molecule type" value="Genomic_DNA"/>
</dbReference>
<organism evidence="2 3">
    <name type="scientific">Eilatimonas milleporae</name>
    <dbReference type="NCBI Taxonomy" id="911205"/>
    <lineage>
        <taxon>Bacteria</taxon>
        <taxon>Pseudomonadati</taxon>
        <taxon>Pseudomonadota</taxon>
        <taxon>Alphaproteobacteria</taxon>
        <taxon>Kordiimonadales</taxon>
        <taxon>Kordiimonadaceae</taxon>
        <taxon>Eilatimonas</taxon>
    </lineage>
</organism>
<reference evidence="2 3" key="1">
    <citation type="submission" date="2018-10" db="EMBL/GenBank/DDBJ databases">
        <title>Genomic Encyclopedia of Archaeal and Bacterial Type Strains, Phase II (KMG-II): from individual species to whole genera.</title>
        <authorList>
            <person name="Goeker M."/>
        </authorList>
    </citation>
    <scope>NUCLEOTIDE SEQUENCE [LARGE SCALE GENOMIC DNA]</scope>
    <source>
        <strain evidence="2 3">DSM 25217</strain>
    </source>
</reference>
<accession>A0A3M0CP47</accession>
<dbReference type="AlphaFoldDB" id="A0A3M0CP47"/>
<comment type="caution">
    <text evidence="2">The sequence shown here is derived from an EMBL/GenBank/DDBJ whole genome shotgun (WGS) entry which is preliminary data.</text>
</comment>
<evidence type="ECO:0000256" key="1">
    <source>
        <dbReference type="SAM" id="MobiDB-lite"/>
    </source>
</evidence>
<name>A0A3M0CP47_9PROT</name>
<keyword evidence="3" id="KW-1185">Reference proteome</keyword>
<dbReference type="RefSeq" id="WP_147453485.1">
    <property type="nucleotide sequence ID" value="NZ_REFR01000010.1"/>
</dbReference>
<proteinExistence type="predicted"/>
<dbReference type="InParanoid" id="A0A3M0CP47"/>